<dbReference type="GO" id="GO:0015768">
    <property type="term" value="P:maltose transport"/>
    <property type="evidence" value="ECO:0007669"/>
    <property type="project" value="TreeGrafter"/>
</dbReference>
<dbReference type="PANTHER" id="PTHR30061:SF50">
    <property type="entry name" value="MALTOSE_MALTODEXTRIN-BINDING PERIPLASMIC PROTEIN"/>
    <property type="match status" value="1"/>
</dbReference>
<dbReference type="PANTHER" id="PTHR30061">
    <property type="entry name" value="MALTOSE-BINDING PERIPLASMIC PROTEIN"/>
    <property type="match status" value="1"/>
</dbReference>
<dbReference type="PROSITE" id="PS51257">
    <property type="entry name" value="PROKAR_LIPOPROTEIN"/>
    <property type="match status" value="1"/>
</dbReference>
<dbReference type="Proteomes" id="UP000238164">
    <property type="component" value="Chromosome 1"/>
</dbReference>
<keyword evidence="2" id="KW-0813">Transport</keyword>
<comment type="similarity">
    <text evidence="1">Belongs to the bacterial solute-binding protein 1 family.</text>
</comment>
<evidence type="ECO:0000313" key="5">
    <source>
        <dbReference type="EMBL" id="SPD88920.1"/>
    </source>
</evidence>
<dbReference type="AlphaFoldDB" id="A0A2N9JLJ7"/>
<dbReference type="RefSeq" id="WP_105187317.1">
    <property type="nucleotide sequence ID" value="NZ_BAAAGO010000016.1"/>
</dbReference>
<dbReference type="GO" id="GO:0055052">
    <property type="term" value="C:ATP-binding cassette (ABC) transporter complex, substrate-binding subunit-containing"/>
    <property type="evidence" value="ECO:0007669"/>
    <property type="project" value="TreeGrafter"/>
</dbReference>
<evidence type="ECO:0000256" key="4">
    <source>
        <dbReference type="SAM" id="SignalP"/>
    </source>
</evidence>
<evidence type="ECO:0000313" key="6">
    <source>
        <dbReference type="Proteomes" id="UP000238164"/>
    </source>
</evidence>
<dbReference type="GO" id="GO:1901982">
    <property type="term" value="F:maltose binding"/>
    <property type="evidence" value="ECO:0007669"/>
    <property type="project" value="TreeGrafter"/>
</dbReference>
<evidence type="ECO:0000256" key="1">
    <source>
        <dbReference type="ARBA" id="ARBA00008520"/>
    </source>
</evidence>
<dbReference type="OrthoDB" id="6416561at2"/>
<proteinExistence type="inferred from homology"/>
<gene>
    <name evidence="5" type="ORF">MPLG2_3890</name>
</gene>
<protein>
    <submittedName>
        <fullName evidence="5">Sugar-binding protein</fullName>
    </submittedName>
</protein>
<evidence type="ECO:0000256" key="2">
    <source>
        <dbReference type="ARBA" id="ARBA00022448"/>
    </source>
</evidence>
<dbReference type="Pfam" id="PF13416">
    <property type="entry name" value="SBP_bac_8"/>
    <property type="match status" value="1"/>
</dbReference>
<accession>A0A2N9JLJ7</accession>
<evidence type="ECO:0000256" key="3">
    <source>
        <dbReference type="ARBA" id="ARBA00022729"/>
    </source>
</evidence>
<feature type="chain" id="PRO_5038448666" evidence="4">
    <location>
        <begin position="22"/>
        <end position="432"/>
    </location>
</feature>
<dbReference type="Gene3D" id="3.40.190.10">
    <property type="entry name" value="Periplasmic binding protein-like II"/>
    <property type="match status" value="1"/>
</dbReference>
<name>A0A2N9JLJ7_9ACTN</name>
<feature type="signal peptide" evidence="4">
    <location>
        <begin position="1"/>
        <end position="21"/>
    </location>
</feature>
<keyword evidence="3 4" id="KW-0732">Signal</keyword>
<organism evidence="5 6">
    <name type="scientific">Micropruina glycogenica</name>
    <dbReference type="NCBI Taxonomy" id="75385"/>
    <lineage>
        <taxon>Bacteria</taxon>
        <taxon>Bacillati</taxon>
        <taxon>Actinomycetota</taxon>
        <taxon>Actinomycetes</taxon>
        <taxon>Propionibacteriales</taxon>
        <taxon>Nocardioidaceae</taxon>
        <taxon>Micropruina</taxon>
    </lineage>
</organism>
<dbReference type="GO" id="GO:0042956">
    <property type="term" value="P:maltodextrin transmembrane transport"/>
    <property type="evidence" value="ECO:0007669"/>
    <property type="project" value="TreeGrafter"/>
</dbReference>
<dbReference type="CDD" id="cd13585">
    <property type="entry name" value="PBP2_TMBP_like"/>
    <property type="match status" value="1"/>
</dbReference>
<dbReference type="InterPro" id="IPR006059">
    <property type="entry name" value="SBP"/>
</dbReference>
<reference evidence="5 6" key="1">
    <citation type="submission" date="2018-02" db="EMBL/GenBank/DDBJ databases">
        <authorList>
            <person name="Cohen D.B."/>
            <person name="Kent A.D."/>
        </authorList>
    </citation>
    <scope>NUCLEOTIDE SEQUENCE [LARGE SCALE GENOMIC DNA]</scope>
    <source>
        <strain evidence="5">1</strain>
    </source>
</reference>
<keyword evidence="6" id="KW-1185">Reference proteome</keyword>
<dbReference type="EMBL" id="LT985188">
    <property type="protein sequence ID" value="SPD88920.1"/>
    <property type="molecule type" value="Genomic_DNA"/>
</dbReference>
<dbReference type="KEGG" id="mgg:MPLG2_3890"/>
<dbReference type="SUPFAM" id="SSF53850">
    <property type="entry name" value="Periplasmic binding protein-like II"/>
    <property type="match status" value="1"/>
</dbReference>
<sequence length="432" mass="46435">MISLKKLGVVGIAAALSLSFAACSKGGGAQATSNSTAAASGLVELSMWTHNAGNKEELAAVTSVVNDFNASQTKYQVKLQAFPQDSYNQSVTAAAAAKKLPCILDIDQPNVANWAWAGYLAPIEGMDDVLGKFLPSTVAKYNGKTYAYGYYDVSLTWVTRKSILKKYGIRTPTIDQPWTADEFMAAMKKVKDSGDFQYPADLATGWTGEWWPYGFSPLLQSFGGDLINRTDFKSAQGSLNGDAAIKWANWFNQMGKDGYMAKKSSSDPSQDFMNGKTAFLWNGSWTAVPTRKKFGDDILFAPPVDFGNGPKVGGGSWTWGMSTGCADAAGAAEYLKFAAADKYVAKVAQDTNNIPATDAAAALVPGFEEGGQNDIFRQYSKKFTVLRPETPGYPFVATTFEKAAKDILNGADPKATLDQAVADIDSNQQQYS</sequence>